<evidence type="ECO:0000313" key="2">
    <source>
        <dbReference type="EMBL" id="KAF5359781.1"/>
    </source>
</evidence>
<dbReference type="PROSITE" id="PS50011">
    <property type="entry name" value="PROTEIN_KINASE_DOM"/>
    <property type="match status" value="2"/>
</dbReference>
<keyword evidence="3" id="KW-1185">Reference proteome</keyword>
<dbReference type="InterPro" id="IPR051681">
    <property type="entry name" value="Ser/Thr_Kinases-Pseudokinases"/>
</dbReference>
<dbReference type="InterPro" id="IPR000719">
    <property type="entry name" value="Prot_kinase_dom"/>
</dbReference>
<dbReference type="PANTHER" id="PTHR44329">
    <property type="entry name" value="SERINE/THREONINE-PROTEIN KINASE TNNI3K-RELATED"/>
    <property type="match status" value="1"/>
</dbReference>
<gene>
    <name evidence="2" type="ORF">D9756_002952</name>
</gene>
<dbReference type="GO" id="GO:0005524">
    <property type="term" value="F:ATP binding"/>
    <property type="evidence" value="ECO:0007669"/>
    <property type="project" value="InterPro"/>
</dbReference>
<dbReference type="GO" id="GO:0004674">
    <property type="term" value="F:protein serine/threonine kinase activity"/>
    <property type="evidence" value="ECO:0007669"/>
    <property type="project" value="TreeGrafter"/>
</dbReference>
<dbReference type="OrthoDB" id="4062651at2759"/>
<dbReference type="PROSITE" id="PS00108">
    <property type="entry name" value="PROTEIN_KINASE_ST"/>
    <property type="match status" value="2"/>
</dbReference>
<dbReference type="InterPro" id="IPR011009">
    <property type="entry name" value="Kinase-like_dom_sf"/>
</dbReference>
<dbReference type="SUPFAM" id="SSF56112">
    <property type="entry name" value="Protein kinase-like (PK-like)"/>
    <property type="match status" value="2"/>
</dbReference>
<dbReference type="Gene3D" id="1.10.510.10">
    <property type="entry name" value="Transferase(Phosphotransferase) domain 1"/>
    <property type="match status" value="2"/>
</dbReference>
<dbReference type="Proteomes" id="UP000559027">
    <property type="component" value="Unassembled WGS sequence"/>
</dbReference>
<dbReference type="InterPro" id="IPR008271">
    <property type="entry name" value="Ser/Thr_kinase_AS"/>
</dbReference>
<sequence length="792" mass="90127">MKSSKYKRPFFHKLFRQVPSSPTTGFDADNIDLYRKCRILFTEVITSVVGRELIAELTDSEARTMAIFLRKLLDNQTALSEQERKDTLHTLSVLAKSAQLELELESVQCDFSQPISVDDSGCVYKGKYDNQLVRVQAIRVHRQDVSPKSTLKAHAGELAIRTYLSHPNILPFYGLYFTHESFLRVCIVSPWIEHGDLVQYLREFPDTSRISLLHDIISGLQYLHGLDIVHGDLKPRNIVVTRENRAMLAEFGLSRIVVTLASYASHLSTGTPAYLVPEMLLEDDDTPKKESDIWAFGCTCYEVLTGNVPFYQYRTASQLIRAFMAREAVCSKPEPIRWGSLEEQAWSKVEQCMEYDPDRRPTSEELLRSFTELNISDRRQPDVHSRKAIRSQQVSETSSKQSIVHYDKCCTLLMEIEGSSSSRRNLLGLRGEDAQAVADFLNKLLGDATLSQTKMKETLHLLARLVRSALVFPKSLFLQGARCELGHPVAEGGFGTIYKGTYKGQPVSFKAMRYSEDYRQNLKAQARELIFWAHLSHQNILPFLGIYHSTEKVQRICFISPWMENGDLVQYLQANPDIPRIPLLHDIINGLEYLHMFGIVHGDLKAKNVFISATQRGLLSDFGTVRLSETMTSTTTSMGTVHWQAPELFRDENSAPTKESDIWAFACTCYEVSTGLIPFHEYKPWQLIAAFVQGKVIPEKPQAASLSNWDEFDSYVWPLALSCWKYAPESRPTATQLLDSIVKFNIADNRPKMELEATIPRSDTNIDYDHVYRVLRQVQSNSATKEETADKE</sequence>
<dbReference type="PANTHER" id="PTHR44329:SF214">
    <property type="entry name" value="PROTEIN KINASE DOMAIN-CONTAINING PROTEIN"/>
    <property type="match status" value="1"/>
</dbReference>
<dbReference type="AlphaFoldDB" id="A0A8H5LJM9"/>
<organism evidence="2 3">
    <name type="scientific">Leucocoprinus leucothites</name>
    <dbReference type="NCBI Taxonomy" id="201217"/>
    <lineage>
        <taxon>Eukaryota</taxon>
        <taxon>Fungi</taxon>
        <taxon>Dikarya</taxon>
        <taxon>Basidiomycota</taxon>
        <taxon>Agaricomycotina</taxon>
        <taxon>Agaricomycetes</taxon>
        <taxon>Agaricomycetidae</taxon>
        <taxon>Agaricales</taxon>
        <taxon>Agaricineae</taxon>
        <taxon>Agaricaceae</taxon>
        <taxon>Leucocoprinus</taxon>
    </lineage>
</organism>
<comment type="caution">
    <text evidence="2">The sequence shown here is derived from an EMBL/GenBank/DDBJ whole genome shotgun (WGS) entry which is preliminary data.</text>
</comment>
<evidence type="ECO:0000313" key="3">
    <source>
        <dbReference type="Proteomes" id="UP000559027"/>
    </source>
</evidence>
<dbReference type="Pfam" id="PF00069">
    <property type="entry name" value="Pkinase"/>
    <property type="match status" value="2"/>
</dbReference>
<dbReference type="SMART" id="SM00220">
    <property type="entry name" value="S_TKc"/>
    <property type="match status" value="2"/>
</dbReference>
<proteinExistence type="predicted"/>
<evidence type="ECO:0000259" key="1">
    <source>
        <dbReference type="PROSITE" id="PS50011"/>
    </source>
</evidence>
<name>A0A8H5LJM9_9AGAR</name>
<feature type="domain" description="Protein kinase" evidence="1">
    <location>
        <begin position="109"/>
        <end position="373"/>
    </location>
</feature>
<feature type="domain" description="Protein kinase" evidence="1">
    <location>
        <begin position="483"/>
        <end position="745"/>
    </location>
</feature>
<accession>A0A8H5LJM9</accession>
<reference evidence="2 3" key="1">
    <citation type="journal article" date="2020" name="ISME J.">
        <title>Uncovering the hidden diversity of litter-decomposition mechanisms in mushroom-forming fungi.</title>
        <authorList>
            <person name="Floudas D."/>
            <person name="Bentzer J."/>
            <person name="Ahren D."/>
            <person name="Johansson T."/>
            <person name="Persson P."/>
            <person name="Tunlid A."/>
        </authorList>
    </citation>
    <scope>NUCLEOTIDE SEQUENCE [LARGE SCALE GENOMIC DNA]</scope>
    <source>
        <strain evidence="2 3">CBS 146.42</strain>
    </source>
</reference>
<protein>
    <recommendedName>
        <fullName evidence="1">Protein kinase domain-containing protein</fullName>
    </recommendedName>
</protein>
<dbReference type="EMBL" id="JAACJO010000004">
    <property type="protein sequence ID" value="KAF5359781.1"/>
    <property type="molecule type" value="Genomic_DNA"/>
</dbReference>